<evidence type="ECO:0000256" key="1">
    <source>
        <dbReference type="ARBA" id="ARBA00001947"/>
    </source>
</evidence>
<dbReference type="RefSeq" id="WP_102330724.1">
    <property type="nucleotide sequence ID" value="NZ_CP058566.2"/>
</dbReference>
<keyword evidence="7" id="KW-0378">Hydrolase</keyword>
<comment type="subunit">
    <text evidence="3">Homodimer.</text>
</comment>
<evidence type="ECO:0000256" key="10">
    <source>
        <dbReference type="ARBA" id="ARBA00048496"/>
    </source>
</evidence>
<dbReference type="GO" id="GO:0046872">
    <property type="term" value="F:metal ion binding"/>
    <property type="evidence" value="ECO:0007669"/>
    <property type="project" value="UniProtKB-KW"/>
</dbReference>
<keyword evidence="9" id="KW-0823">Tryptophan catabolism</keyword>
<dbReference type="GO" id="GO:0019441">
    <property type="term" value="P:L-tryptophan catabolic process to kynurenine"/>
    <property type="evidence" value="ECO:0007669"/>
    <property type="project" value="InterPro"/>
</dbReference>
<evidence type="ECO:0000313" key="13">
    <source>
        <dbReference type="Proteomes" id="UP000235653"/>
    </source>
</evidence>
<dbReference type="AlphaFoldDB" id="A0A2P5P5Y5"/>
<evidence type="ECO:0000256" key="6">
    <source>
        <dbReference type="ARBA" id="ARBA00022723"/>
    </source>
</evidence>
<dbReference type="Gene3D" id="3.50.30.50">
    <property type="entry name" value="Putative cyclase"/>
    <property type="match status" value="1"/>
</dbReference>
<dbReference type="FunFam" id="3.50.30.50:FF:000001">
    <property type="entry name" value="Kynurenine formamidase"/>
    <property type="match status" value="1"/>
</dbReference>
<dbReference type="Proteomes" id="UP000235653">
    <property type="component" value="Unassembled WGS sequence"/>
</dbReference>
<dbReference type="PANTHER" id="PTHR31118">
    <property type="entry name" value="CYCLASE-LIKE PROTEIN 2"/>
    <property type="match status" value="1"/>
</dbReference>
<dbReference type="InterPro" id="IPR007325">
    <property type="entry name" value="KFase/CYL"/>
</dbReference>
<dbReference type="InterPro" id="IPR037175">
    <property type="entry name" value="KFase_sf"/>
</dbReference>
<comment type="cofactor">
    <cofactor evidence="1">
        <name>Zn(2+)</name>
        <dbReference type="ChEBI" id="CHEBI:29105"/>
    </cofactor>
</comment>
<evidence type="ECO:0000256" key="9">
    <source>
        <dbReference type="ARBA" id="ARBA00023079"/>
    </source>
</evidence>
<dbReference type="OrthoDB" id="9796085at2"/>
<keyword evidence="8" id="KW-0862">Zinc</keyword>
<evidence type="ECO:0000256" key="3">
    <source>
        <dbReference type="ARBA" id="ARBA00011738"/>
    </source>
</evidence>
<evidence type="ECO:0000313" key="12">
    <source>
        <dbReference type="EMBL" id="PPD57713.1"/>
    </source>
</evidence>
<evidence type="ECO:0000256" key="8">
    <source>
        <dbReference type="ARBA" id="ARBA00022833"/>
    </source>
</evidence>
<evidence type="ECO:0000256" key="2">
    <source>
        <dbReference type="ARBA" id="ARBA00002204"/>
    </source>
</evidence>
<dbReference type="Pfam" id="PF04199">
    <property type="entry name" value="Cyclase"/>
    <property type="match status" value="1"/>
</dbReference>
<evidence type="ECO:0000256" key="4">
    <source>
        <dbReference type="ARBA" id="ARBA00012930"/>
    </source>
</evidence>
<protein>
    <recommendedName>
        <fullName evidence="5">Kynurenine formamidase</fullName>
        <ecNumber evidence="4">3.5.1.9</ecNumber>
    </recommendedName>
</protein>
<keyword evidence="13" id="KW-1185">Reference proteome</keyword>
<organism evidence="12 13">
    <name type="scientific">Dehalogenimonas etheniformans</name>
    <dbReference type="NCBI Taxonomy" id="1536648"/>
    <lineage>
        <taxon>Bacteria</taxon>
        <taxon>Bacillati</taxon>
        <taxon>Chloroflexota</taxon>
        <taxon>Dehalococcoidia</taxon>
        <taxon>Dehalococcoidales</taxon>
        <taxon>Dehalococcoidaceae</taxon>
        <taxon>Dehalogenimonas</taxon>
    </lineage>
</organism>
<dbReference type="EMBL" id="JQAN02000011">
    <property type="protein sequence ID" value="PPD57713.1"/>
    <property type="molecule type" value="Genomic_DNA"/>
</dbReference>
<name>A0A2P5P5Y5_9CHLR</name>
<dbReference type="EC" id="3.5.1.9" evidence="4"/>
<dbReference type="SUPFAM" id="SSF102198">
    <property type="entry name" value="Putative cyclase"/>
    <property type="match status" value="1"/>
</dbReference>
<sequence>MGPESYNHHEWIDVSVPLSNDTITWQGDHPVRVERTDDIERGDSYSLSALCLSSHSGTHIDAPAHFLRNGETVDKIPMERFVGAARVVEIADTESIKPQELKNHRIRKGDRILFKTRNSGLWHERKTFTEDYVYVTLGAASYLAQIGVVMVGIDYLSVGSTTQEGVEVHRVLLESGIIIVEGLDLSKTGAGRFDLICLPLKIHNGDGAPARVILRPRRRG</sequence>
<comment type="function">
    <text evidence="2">Catalyzes the hydrolysis of N-formyl-L-kynurenine to L-kynurenine, the second step in the kynurenine pathway of tryptophan degradation.</text>
</comment>
<gene>
    <name evidence="12" type="ORF">JP09_008205</name>
</gene>
<dbReference type="PANTHER" id="PTHR31118:SF32">
    <property type="entry name" value="KYNURENINE FORMAMIDASE"/>
    <property type="match status" value="1"/>
</dbReference>
<proteinExistence type="predicted"/>
<accession>A0A2P5P5Y5</accession>
<comment type="caution">
    <text evidence="12">The sequence shown here is derived from an EMBL/GenBank/DDBJ whole genome shotgun (WGS) entry which is preliminary data.</text>
</comment>
<evidence type="ECO:0000256" key="7">
    <source>
        <dbReference type="ARBA" id="ARBA00022801"/>
    </source>
</evidence>
<dbReference type="GO" id="GO:0004061">
    <property type="term" value="F:arylformamidase activity"/>
    <property type="evidence" value="ECO:0007669"/>
    <property type="project" value="UniProtKB-EC"/>
</dbReference>
<reference evidence="12 13" key="1">
    <citation type="journal article" date="2017" name="ISME J.">
        <title>Grape pomace compost harbors organohalide-respiring Dehalogenimonas species with novel reductive dehalogenase genes.</title>
        <authorList>
            <person name="Yang Y."/>
            <person name="Higgins S.A."/>
            <person name="Yan J."/>
            <person name="Simsir B."/>
            <person name="Chourey K."/>
            <person name="Iyer R."/>
            <person name="Hettich R.L."/>
            <person name="Baldwin B."/>
            <person name="Ogles D.M."/>
            <person name="Loffler F.E."/>
        </authorList>
    </citation>
    <scope>NUCLEOTIDE SEQUENCE [LARGE SCALE GENOMIC DNA]</scope>
    <source>
        <strain evidence="12 13">GP</strain>
    </source>
</reference>
<comment type="catalytic activity">
    <reaction evidence="10">
        <text>N-formyl-L-kynurenine + H2O = L-kynurenine + formate + H(+)</text>
        <dbReference type="Rhea" id="RHEA:13009"/>
        <dbReference type="ChEBI" id="CHEBI:15377"/>
        <dbReference type="ChEBI" id="CHEBI:15378"/>
        <dbReference type="ChEBI" id="CHEBI:15740"/>
        <dbReference type="ChEBI" id="CHEBI:57959"/>
        <dbReference type="ChEBI" id="CHEBI:58629"/>
        <dbReference type="EC" id="3.5.1.9"/>
    </reaction>
</comment>
<keyword evidence="6" id="KW-0479">Metal-binding</keyword>
<evidence type="ECO:0000256" key="11">
    <source>
        <dbReference type="ARBA" id="ARBA00060547"/>
    </source>
</evidence>
<comment type="pathway">
    <text evidence="11">Amino-acid degradation; L-tryptophan degradation via kynurenine pathway; L-kynurenine from L-tryptophan: step 2/2.</text>
</comment>
<evidence type="ECO:0000256" key="5">
    <source>
        <dbReference type="ARBA" id="ARBA00014889"/>
    </source>
</evidence>